<evidence type="ECO:0000313" key="3">
    <source>
        <dbReference type="Proteomes" id="UP000297641"/>
    </source>
</evidence>
<feature type="domain" description="Transposase IS66 central" evidence="1">
    <location>
        <begin position="2"/>
        <end position="82"/>
    </location>
</feature>
<gene>
    <name evidence="2" type="ORF">EHQ43_15210</name>
</gene>
<reference evidence="2 3" key="1">
    <citation type="journal article" date="2019" name="PLoS Negl. Trop. Dis.">
        <title>Revisiting the worldwide diversity of Leptospira species in the environment.</title>
        <authorList>
            <person name="Vincent A.T."/>
            <person name="Schiettekatte O."/>
            <person name="Bourhy P."/>
            <person name="Veyrier F.J."/>
            <person name="Picardeau M."/>
        </authorList>
    </citation>
    <scope>NUCLEOTIDE SEQUENCE [LARGE SCALE GENOMIC DNA]</scope>
    <source>
        <strain evidence="2 3">201800273</strain>
    </source>
</reference>
<evidence type="ECO:0000259" key="1">
    <source>
        <dbReference type="Pfam" id="PF03050"/>
    </source>
</evidence>
<dbReference type="EMBL" id="RQFT01000012">
    <property type="protein sequence ID" value="TGL03564.1"/>
    <property type="molecule type" value="Genomic_DNA"/>
</dbReference>
<dbReference type="Pfam" id="PF03050">
    <property type="entry name" value="DDE_Tnp_IS66"/>
    <property type="match status" value="1"/>
</dbReference>
<comment type="caution">
    <text evidence="2">The sequence shown here is derived from an EMBL/GenBank/DDBJ whole genome shotgun (WGS) entry which is preliminary data.</text>
</comment>
<accession>A0A7I0HPR5</accession>
<dbReference type="Proteomes" id="UP000297641">
    <property type="component" value="Unassembled WGS sequence"/>
</dbReference>
<sequence>MSLAGCSIHACKKFLELLNANKKNNAATKIVNLIATLYKMRTKWNFIIWRSEWLKIRQIEDRLIVDRIITFMESEIRCTLLNQLYAKA</sequence>
<evidence type="ECO:0000313" key="2">
    <source>
        <dbReference type="EMBL" id="TGL03564.1"/>
    </source>
</evidence>
<protein>
    <recommendedName>
        <fullName evidence="1">Transposase IS66 central domain-containing protein</fullName>
    </recommendedName>
</protein>
<proteinExistence type="predicted"/>
<dbReference type="AlphaFoldDB" id="A0A7I0HPR5"/>
<organism evidence="2 3">
    <name type="scientific">Leptospira bouyouniensis</name>
    <dbReference type="NCBI Taxonomy" id="2484911"/>
    <lineage>
        <taxon>Bacteria</taxon>
        <taxon>Pseudomonadati</taxon>
        <taxon>Spirochaetota</taxon>
        <taxon>Spirochaetia</taxon>
        <taxon>Leptospirales</taxon>
        <taxon>Leptospiraceae</taxon>
        <taxon>Leptospira</taxon>
    </lineage>
</organism>
<name>A0A7I0HPR5_9LEPT</name>
<dbReference type="InterPro" id="IPR004291">
    <property type="entry name" value="Transposase_IS66_central"/>
</dbReference>